<dbReference type="EMBL" id="APLF01000012">
    <property type="protein sequence ID" value="EMY80508.1"/>
    <property type="molecule type" value="Genomic_DNA"/>
</dbReference>
<keyword evidence="2" id="KW-1185">Reference proteome</keyword>
<protein>
    <submittedName>
        <fullName evidence="1">Uncharacterized protein</fullName>
    </submittedName>
</protein>
<name>N1WXD9_9FLAO</name>
<dbReference type="Proteomes" id="UP000012317">
    <property type="component" value="Unassembled WGS sequence"/>
</dbReference>
<comment type="caution">
    <text evidence="1">The sequence shown here is derived from an EMBL/GenBank/DDBJ whole genome shotgun (WGS) entry which is preliminary data.</text>
</comment>
<accession>N1WXD9</accession>
<proteinExistence type="predicted"/>
<dbReference type="AlphaFoldDB" id="N1WXD9"/>
<gene>
    <name evidence="1" type="ORF">pgond44_11716</name>
</gene>
<evidence type="ECO:0000313" key="1">
    <source>
        <dbReference type="EMBL" id="EMY80508.1"/>
    </source>
</evidence>
<sequence>MTFRKCHSEGADRRLKNLSLSKTKRFLVEAKKLLYRNDVEIPRRSKKRFSVGMTMVSWWLSDPLFCSGVYRSQVEIDLLTFRTSPIKIPHRGYRLARNEVFV</sequence>
<evidence type="ECO:0000313" key="2">
    <source>
        <dbReference type="Proteomes" id="UP000012317"/>
    </source>
</evidence>
<reference evidence="1 2" key="1">
    <citation type="journal article" date="2014" name="Genome Biol. Evol.">
        <title>Extensive gene acquisition in the extremely psychrophilic bacterial species Psychroflexus torquis and the link to sea-ice ecosystem specialism.</title>
        <authorList>
            <person name="Feng S."/>
            <person name="Powell S.M."/>
            <person name="Wilson R."/>
            <person name="Bowman J.P."/>
        </authorList>
    </citation>
    <scope>NUCLEOTIDE SEQUENCE [LARGE SCALE GENOMIC DNA]</scope>
    <source>
        <strain evidence="1 2">ACAM 44</strain>
    </source>
</reference>
<organism evidence="1 2">
    <name type="scientific">Psychroflexus gondwanensis ACAM 44</name>
    <dbReference type="NCBI Taxonomy" id="1189619"/>
    <lineage>
        <taxon>Bacteria</taxon>
        <taxon>Pseudomonadati</taxon>
        <taxon>Bacteroidota</taxon>
        <taxon>Flavobacteriia</taxon>
        <taxon>Flavobacteriales</taxon>
        <taxon>Flavobacteriaceae</taxon>
        <taxon>Psychroflexus</taxon>
    </lineage>
</organism>